<evidence type="ECO:0000256" key="1">
    <source>
        <dbReference type="SAM" id="SignalP"/>
    </source>
</evidence>
<dbReference type="Proteomes" id="UP000320300">
    <property type="component" value="Unassembled WGS sequence"/>
</dbReference>
<organism evidence="2 3">
    <name type="scientific">Pedobacter westerhofensis</name>
    <dbReference type="NCBI Taxonomy" id="425512"/>
    <lineage>
        <taxon>Bacteria</taxon>
        <taxon>Pseudomonadati</taxon>
        <taxon>Bacteroidota</taxon>
        <taxon>Sphingobacteriia</taxon>
        <taxon>Sphingobacteriales</taxon>
        <taxon>Sphingobacteriaceae</taxon>
        <taxon>Pedobacter</taxon>
    </lineage>
</organism>
<sequence length="518" mass="58887">MNILKRLFILSVLLVSATMLNAQKMPYFSGTFEDAKAEAKKLHKLIYVLVEVNQGSNAYYPVPLDDELLKRYQSAFICLNRTAVPSNGADSISQKYNVTTLPGHLFLDSEGGLILKTTGYDSRKDRYMKDIDRALQLSKTKTLTKYTQEYQKGNRNTEFMQRYLLKYDELDLPVNQDVLDAYARLLPVSAADNYQTIVFIMKLGPVLSSTAYKITRINLKLTDSLYKTLPYPERVKMNNKIINASMAAAKKTKNEALAMQTASFTQSTWNNDWQKSYAANMSRLMEYYYAVKDTTKYLRNASSYYQQYYLAQRDSIHVPQTNGFPPTGQHTTTRKTTVITDSAKFGATVKDPVPDLSSMPSMSAKAIRADSARIVTKSITRVVMLESGTTTPLVSSGRKAMEYAMNLNNGAWAFYTMRTTNASYLSQAVIWVWRAIELFPDNSAFYDTLAHLYYLQKKYGEATAMQQNAIDVEKQAAKIRAEMMAKSNFKPSKPLPDYSQKQIETYTTALEKMKQRKL</sequence>
<dbReference type="Gene3D" id="1.25.40.10">
    <property type="entry name" value="Tetratricopeptide repeat domain"/>
    <property type="match status" value="1"/>
</dbReference>
<name>A0A521D2I8_9SPHI</name>
<dbReference type="SUPFAM" id="SSF48452">
    <property type="entry name" value="TPR-like"/>
    <property type="match status" value="1"/>
</dbReference>
<proteinExistence type="predicted"/>
<keyword evidence="1" id="KW-0732">Signal</keyword>
<protein>
    <submittedName>
        <fullName evidence="2">Uncharacterized protein</fullName>
    </submittedName>
</protein>
<dbReference type="RefSeq" id="WP_142528098.1">
    <property type="nucleotide sequence ID" value="NZ_CBCSJO010000001.1"/>
</dbReference>
<evidence type="ECO:0000313" key="2">
    <source>
        <dbReference type="EMBL" id="SMO65903.1"/>
    </source>
</evidence>
<feature type="signal peptide" evidence="1">
    <location>
        <begin position="1"/>
        <end position="22"/>
    </location>
</feature>
<keyword evidence="3" id="KW-1185">Reference proteome</keyword>
<dbReference type="SUPFAM" id="SSF52833">
    <property type="entry name" value="Thioredoxin-like"/>
    <property type="match status" value="1"/>
</dbReference>
<dbReference type="AlphaFoldDB" id="A0A521D2I8"/>
<dbReference type="OrthoDB" id="645813at2"/>
<evidence type="ECO:0000313" key="3">
    <source>
        <dbReference type="Proteomes" id="UP000320300"/>
    </source>
</evidence>
<dbReference type="InterPro" id="IPR011990">
    <property type="entry name" value="TPR-like_helical_dom_sf"/>
</dbReference>
<dbReference type="EMBL" id="FXTN01000004">
    <property type="protein sequence ID" value="SMO65903.1"/>
    <property type="molecule type" value="Genomic_DNA"/>
</dbReference>
<dbReference type="InterPro" id="IPR036249">
    <property type="entry name" value="Thioredoxin-like_sf"/>
</dbReference>
<accession>A0A521D2I8</accession>
<feature type="chain" id="PRO_5022083731" evidence="1">
    <location>
        <begin position="23"/>
        <end position="518"/>
    </location>
</feature>
<reference evidence="2 3" key="1">
    <citation type="submission" date="2017-05" db="EMBL/GenBank/DDBJ databases">
        <authorList>
            <person name="Varghese N."/>
            <person name="Submissions S."/>
        </authorList>
    </citation>
    <scope>NUCLEOTIDE SEQUENCE [LARGE SCALE GENOMIC DNA]</scope>
    <source>
        <strain evidence="2 3">DSM 19036</strain>
    </source>
</reference>
<gene>
    <name evidence="2" type="ORF">SAMN06265348_104421</name>
</gene>